<dbReference type="EMBL" id="CM001217">
    <property type="protein sequence ID" value="KEH40200.1"/>
    <property type="molecule type" value="Genomic_DNA"/>
</dbReference>
<evidence type="ECO:0000313" key="3">
    <source>
        <dbReference type="Proteomes" id="UP000002051"/>
    </source>
</evidence>
<dbReference type="HOGENOM" id="CLU_2375958_0_0_1"/>
<dbReference type="AlphaFoldDB" id="A0A072VPZ0"/>
<sequence>MFGEGPLDYMSQNIQLSMDGPNGKSHKGGHLSLEELHIHESNMSSNMNDVQVCNESDDHYRVSTSIDAEIDMVREIVTSMNNESPKKAVTVTNCP</sequence>
<evidence type="ECO:0000313" key="1">
    <source>
        <dbReference type="EMBL" id="KEH40200.1"/>
    </source>
</evidence>
<dbReference type="EnsemblPlants" id="KEH40200">
    <property type="protein sequence ID" value="KEH40200"/>
    <property type="gene ID" value="MTR_1g023605"/>
</dbReference>
<evidence type="ECO:0000313" key="2">
    <source>
        <dbReference type="EnsemblPlants" id="KEH40200"/>
    </source>
</evidence>
<reference evidence="1 3" key="2">
    <citation type="journal article" date="2014" name="BMC Genomics">
        <title>An improved genome release (version Mt4.0) for the model legume Medicago truncatula.</title>
        <authorList>
            <person name="Tang H."/>
            <person name="Krishnakumar V."/>
            <person name="Bidwell S."/>
            <person name="Rosen B."/>
            <person name="Chan A."/>
            <person name="Zhou S."/>
            <person name="Gentzbittel L."/>
            <person name="Childs K.L."/>
            <person name="Yandell M."/>
            <person name="Gundlach H."/>
            <person name="Mayer K.F."/>
            <person name="Schwartz D.C."/>
            <person name="Town C.D."/>
        </authorList>
    </citation>
    <scope>GENOME REANNOTATION</scope>
    <source>
        <strain evidence="1">A17</strain>
        <strain evidence="2 3">cv. Jemalong A17</strain>
    </source>
</reference>
<name>A0A072VPZ0_MEDTR</name>
<gene>
    <name evidence="1" type="ordered locus">MTR_1g023605</name>
</gene>
<reference evidence="1 3" key="1">
    <citation type="journal article" date="2011" name="Nature">
        <title>The Medicago genome provides insight into the evolution of rhizobial symbioses.</title>
        <authorList>
            <person name="Young N.D."/>
            <person name="Debelle F."/>
            <person name="Oldroyd G.E."/>
            <person name="Geurts R."/>
            <person name="Cannon S.B."/>
            <person name="Udvardi M.K."/>
            <person name="Benedito V.A."/>
            <person name="Mayer K.F."/>
            <person name="Gouzy J."/>
            <person name="Schoof H."/>
            <person name="Van de Peer Y."/>
            <person name="Proost S."/>
            <person name="Cook D.R."/>
            <person name="Meyers B.C."/>
            <person name="Spannagl M."/>
            <person name="Cheung F."/>
            <person name="De Mita S."/>
            <person name="Krishnakumar V."/>
            <person name="Gundlach H."/>
            <person name="Zhou S."/>
            <person name="Mudge J."/>
            <person name="Bharti A.K."/>
            <person name="Murray J.D."/>
            <person name="Naoumkina M.A."/>
            <person name="Rosen B."/>
            <person name="Silverstein K.A."/>
            <person name="Tang H."/>
            <person name="Rombauts S."/>
            <person name="Zhao P.X."/>
            <person name="Zhou P."/>
            <person name="Barbe V."/>
            <person name="Bardou P."/>
            <person name="Bechner M."/>
            <person name="Bellec A."/>
            <person name="Berger A."/>
            <person name="Berges H."/>
            <person name="Bidwell S."/>
            <person name="Bisseling T."/>
            <person name="Choisne N."/>
            <person name="Couloux A."/>
            <person name="Denny R."/>
            <person name="Deshpande S."/>
            <person name="Dai X."/>
            <person name="Doyle J.J."/>
            <person name="Dudez A.M."/>
            <person name="Farmer A.D."/>
            <person name="Fouteau S."/>
            <person name="Franken C."/>
            <person name="Gibelin C."/>
            <person name="Gish J."/>
            <person name="Goldstein S."/>
            <person name="Gonzalez A.J."/>
            <person name="Green P.J."/>
            <person name="Hallab A."/>
            <person name="Hartog M."/>
            <person name="Hua A."/>
            <person name="Humphray S.J."/>
            <person name="Jeong D.H."/>
            <person name="Jing Y."/>
            <person name="Jocker A."/>
            <person name="Kenton S.M."/>
            <person name="Kim D.J."/>
            <person name="Klee K."/>
            <person name="Lai H."/>
            <person name="Lang C."/>
            <person name="Lin S."/>
            <person name="Macmil S.L."/>
            <person name="Magdelenat G."/>
            <person name="Matthews L."/>
            <person name="McCorrison J."/>
            <person name="Monaghan E.L."/>
            <person name="Mun J.H."/>
            <person name="Najar F.Z."/>
            <person name="Nicholson C."/>
            <person name="Noirot C."/>
            <person name="O'Bleness M."/>
            <person name="Paule C.R."/>
            <person name="Poulain J."/>
            <person name="Prion F."/>
            <person name="Qin B."/>
            <person name="Qu C."/>
            <person name="Retzel E.F."/>
            <person name="Riddle C."/>
            <person name="Sallet E."/>
            <person name="Samain S."/>
            <person name="Samson N."/>
            <person name="Sanders I."/>
            <person name="Saurat O."/>
            <person name="Scarpelli C."/>
            <person name="Schiex T."/>
            <person name="Segurens B."/>
            <person name="Severin A.J."/>
            <person name="Sherrier D.J."/>
            <person name="Shi R."/>
            <person name="Sims S."/>
            <person name="Singer S.R."/>
            <person name="Sinharoy S."/>
            <person name="Sterck L."/>
            <person name="Viollet A."/>
            <person name="Wang B.B."/>
            <person name="Wang K."/>
            <person name="Wang M."/>
            <person name="Wang X."/>
            <person name="Warfsmann J."/>
            <person name="Weissenbach J."/>
            <person name="White D.D."/>
            <person name="White J.D."/>
            <person name="Wiley G.B."/>
            <person name="Wincker P."/>
            <person name="Xing Y."/>
            <person name="Yang L."/>
            <person name="Yao Z."/>
            <person name="Ying F."/>
            <person name="Zhai J."/>
            <person name="Zhou L."/>
            <person name="Zuber A."/>
            <person name="Denarie J."/>
            <person name="Dixon R.A."/>
            <person name="May G.D."/>
            <person name="Schwartz D.C."/>
            <person name="Rogers J."/>
            <person name="Quetier F."/>
            <person name="Town C.D."/>
            <person name="Roe B.A."/>
        </authorList>
    </citation>
    <scope>NUCLEOTIDE SEQUENCE [LARGE SCALE GENOMIC DNA]</scope>
    <source>
        <strain evidence="1">A17</strain>
        <strain evidence="2 3">cv. Jemalong A17</strain>
    </source>
</reference>
<proteinExistence type="predicted"/>
<dbReference type="Proteomes" id="UP000002051">
    <property type="component" value="Unassembled WGS sequence"/>
</dbReference>
<protein>
    <submittedName>
        <fullName evidence="1 2">Uncharacterized protein</fullName>
    </submittedName>
</protein>
<accession>A0A072VPZ0</accession>
<keyword evidence="3" id="KW-1185">Reference proteome</keyword>
<organism evidence="1 3">
    <name type="scientific">Medicago truncatula</name>
    <name type="common">Barrel medic</name>
    <name type="synonym">Medicago tribuloides</name>
    <dbReference type="NCBI Taxonomy" id="3880"/>
    <lineage>
        <taxon>Eukaryota</taxon>
        <taxon>Viridiplantae</taxon>
        <taxon>Streptophyta</taxon>
        <taxon>Embryophyta</taxon>
        <taxon>Tracheophyta</taxon>
        <taxon>Spermatophyta</taxon>
        <taxon>Magnoliopsida</taxon>
        <taxon>eudicotyledons</taxon>
        <taxon>Gunneridae</taxon>
        <taxon>Pentapetalae</taxon>
        <taxon>rosids</taxon>
        <taxon>fabids</taxon>
        <taxon>Fabales</taxon>
        <taxon>Fabaceae</taxon>
        <taxon>Papilionoideae</taxon>
        <taxon>50 kb inversion clade</taxon>
        <taxon>NPAAA clade</taxon>
        <taxon>Hologalegina</taxon>
        <taxon>IRL clade</taxon>
        <taxon>Trifolieae</taxon>
        <taxon>Medicago</taxon>
    </lineage>
</organism>
<reference evidence="2" key="3">
    <citation type="submission" date="2015-04" db="UniProtKB">
        <authorList>
            <consortium name="EnsemblPlants"/>
        </authorList>
    </citation>
    <scope>IDENTIFICATION</scope>
    <source>
        <strain evidence="2">cv. Jemalong A17</strain>
    </source>
</reference>